<name>A0A2P2IMZ9_RHIMU</name>
<accession>A0A2P2IMZ9</accession>
<protein>
    <submittedName>
        <fullName evidence="1">Uncharacterized protein</fullName>
    </submittedName>
</protein>
<reference evidence="1" key="1">
    <citation type="submission" date="2018-02" db="EMBL/GenBank/DDBJ databases">
        <title>Rhizophora mucronata_Transcriptome.</title>
        <authorList>
            <person name="Meera S.P."/>
            <person name="Sreeshan A."/>
            <person name="Augustine A."/>
        </authorList>
    </citation>
    <scope>NUCLEOTIDE SEQUENCE</scope>
    <source>
        <tissue evidence="1">Leaf</tissue>
    </source>
</reference>
<proteinExistence type="predicted"/>
<evidence type="ECO:0000313" key="1">
    <source>
        <dbReference type="EMBL" id="MBW82568.1"/>
    </source>
</evidence>
<dbReference type="AlphaFoldDB" id="A0A2P2IMZ9"/>
<dbReference type="EMBL" id="GGEC01002085">
    <property type="protein sequence ID" value="MBW82568.1"/>
    <property type="molecule type" value="Transcribed_RNA"/>
</dbReference>
<organism evidence="1">
    <name type="scientific">Rhizophora mucronata</name>
    <name type="common">Asiatic mangrove</name>
    <dbReference type="NCBI Taxonomy" id="61149"/>
    <lineage>
        <taxon>Eukaryota</taxon>
        <taxon>Viridiplantae</taxon>
        <taxon>Streptophyta</taxon>
        <taxon>Embryophyta</taxon>
        <taxon>Tracheophyta</taxon>
        <taxon>Spermatophyta</taxon>
        <taxon>Magnoliopsida</taxon>
        <taxon>eudicotyledons</taxon>
        <taxon>Gunneridae</taxon>
        <taxon>Pentapetalae</taxon>
        <taxon>rosids</taxon>
        <taxon>fabids</taxon>
        <taxon>Malpighiales</taxon>
        <taxon>Rhizophoraceae</taxon>
        <taxon>Rhizophora</taxon>
    </lineage>
</organism>
<sequence>MPIAPNRNFAKSVCVSAIQSHKTIVITVSQPSSSKEKQEN</sequence>